<evidence type="ECO:0000259" key="5">
    <source>
        <dbReference type="Pfam" id="PF00561"/>
    </source>
</evidence>
<sequence length="521" mass="56463">MAHPARRRHLIPLAALSVTAALLPQLAAAPASAAPAPSSSTRQLAPHLSQEVAWRACGPELPGLQCATLKVPLDYAKPRGRQIDIAISRLQTSVPGKRRGIMALNPGGPGGPGLDFPLTAAKEWPRKVTDQYDLVGFDPRGVGESTPVSCGLGGTDLAYPRPNRTRAEFTANTAWSKKVAAACRDKAGDLLPHLTTRNTARDMDVMRSVLGEKKLNYFGISYGSAIGASYMQQFPERADRFVIDSAVDPTQMWRGMYRVWAPAAEKAFGRWTRWTAQHNATYHLGSTPGQVRSSFWQLVERAKRQPIELDGARYDDAGVRNLLRARFVRLQQSAELVQRLQTAAAEQHTSRGPATVPAAPADDNQDVSRWAVVCADSSNWPRDAAAYRRDVARDSARYPLYGDFASGISPCAYWPRAAETATPINNRVAALIVHNQWDPTTPLAAGQSMHRALKGSRMVTVRGGVGHSVRFYTDVRNACADRYADVYMATGKLPASDLTCQAAPQAGTKSAPAPARSGASF</sequence>
<dbReference type="Pfam" id="PF00561">
    <property type="entry name" value="Abhydrolase_1"/>
    <property type="match status" value="1"/>
</dbReference>
<dbReference type="PROSITE" id="PS51318">
    <property type="entry name" value="TAT"/>
    <property type="match status" value="1"/>
</dbReference>
<dbReference type="InterPro" id="IPR013595">
    <property type="entry name" value="Pept_S33_TAP-like_C"/>
</dbReference>
<evidence type="ECO:0000256" key="2">
    <source>
        <dbReference type="ARBA" id="ARBA00022729"/>
    </source>
</evidence>
<reference evidence="7 8" key="1">
    <citation type="submission" date="2017-10" db="EMBL/GenBank/DDBJ databases">
        <title>Streptomyces alboflavus Genome sequencing and assembly.</title>
        <authorList>
            <person name="Wang Y."/>
            <person name="Du B."/>
            <person name="Ding Y."/>
            <person name="Liu H."/>
            <person name="Hou Q."/>
            <person name="Liu K."/>
            <person name="Wang C."/>
            <person name="Yao L."/>
        </authorList>
    </citation>
    <scope>NUCLEOTIDE SEQUENCE [LARGE SCALE GENOMIC DNA]</scope>
    <source>
        <strain evidence="7 8">MDJK44</strain>
        <plasmid evidence="8">Plasmid pmdjk44.1</plasmid>
    </source>
</reference>
<dbReference type="InterPro" id="IPR029058">
    <property type="entry name" value="AB_hydrolase_fold"/>
</dbReference>
<dbReference type="Proteomes" id="UP000195880">
    <property type="component" value="Plasmid pMDJK44.1"/>
</dbReference>
<evidence type="ECO:0000256" key="4">
    <source>
        <dbReference type="SAM" id="SignalP"/>
    </source>
</evidence>
<dbReference type="InterPro" id="IPR051601">
    <property type="entry name" value="Serine_prot/Carboxylest_S33"/>
</dbReference>
<keyword evidence="3" id="KW-0378">Hydrolase</keyword>
<keyword evidence="7" id="KW-0031">Aminopeptidase</keyword>
<dbReference type="EMBL" id="CP023976">
    <property type="protein sequence ID" value="ATM24656.1"/>
    <property type="molecule type" value="Genomic_DNA"/>
</dbReference>
<geneLocation type="plasmid" evidence="8">
    <name>pmdjk44.1</name>
</geneLocation>
<dbReference type="RefSeq" id="WP_237307981.1">
    <property type="nucleotide sequence ID" value="NZ_CP023976.1"/>
</dbReference>
<comment type="similarity">
    <text evidence="1">Belongs to the peptidase S33 family.</text>
</comment>
<dbReference type="SUPFAM" id="SSF53474">
    <property type="entry name" value="alpha/beta-Hydrolases"/>
    <property type="match status" value="1"/>
</dbReference>
<dbReference type="KEGG" id="salf:SMD44_p10157"/>
<evidence type="ECO:0000313" key="8">
    <source>
        <dbReference type="Proteomes" id="UP000195880"/>
    </source>
</evidence>
<feature type="chain" id="PRO_5013058877" evidence="4">
    <location>
        <begin position="34"/>
        <end position="521"/>
    </location>
</feature>
<accession>A0A291W4S4</accession>
<name>A0A291W4S4_9ACTN</name>
<dbReference type="ESTHER" id="9actn-a0a291w4s4">
    <property type="family name" value="Tiancimycin-TnmK-Tripeptidase-HIP"/>
</dbReference>
<proteinExistence type="inferred from homology"/>
<dbReference type="PANTHER" id="PTHR43248:SF29">
    <property type="entry name" value="TRIPEPTIDYL AMINOPEPTIDASE"/>
    <property type="match status" value="1"/>
</dbReference>
<dbReference type="PANTHER" id="PTHR43248">
    <property type="entry name" value="2-SUCCINYL-6-HYDROXY-2,4-CYCLOHEXADIENE-1-CARBOXYLATE SYNTHASE"/>
    <property type="match status" value="1"/>
</dbReference>
<dbReference type="InterPro" id="IPR006311">
    <property type="entry name" value="TAT_signal"/>
</dbReference>
<dbReference type="AlphaFoldDB" id="A0A291W4S4"/>
<evidence type="ECO:0000256" key="3">
    <source>
        <dbReference type="ARBA" id="ARBA00022801"/>
    </source>
</evidence>
<dbReference type="Gene3D" id="3.40.50.1820">
    <property type="entry name" value="alpha/beta hydrolase"/>
    <property type="match status" value="1"/>
</dbReference>
<keyword evidence="7" id="KW-0614">Plasmid</keyword>
<feature type="signal peptide" evidence="4">
    <location>
        <begin position="1"/>
        <end position="33"/>
    </location>
</feature>
<protein>
    <submittedName>
        <fullName evidence="7">Putative Tripeptidyl aminopeptidase</fullName>
    </submittedName>
</protein>
<evidence type="ECO:0000259" key="6">
    <source>
        <dbReference type="Pfam" id="PF08386"/>
    </source>
</evidence>
<keyword evidence="7" id="KW-0645">Protease</keyword>
<feature type="domain" description="AB hydrolase-1" evidence="5">
    <location>
        <begin position="104"/>
        <end position="296"/>
    </location>
</feature>
<dbReference type="Pfam" id="PF08386">
    <property type="entry name" value="Abhydrolase_4"/>
    <property type="match status" value="1"/>
</dbReference>
<evidence type="ECO:0000313" key="7">
    <source>
        <dbReference type="EMBL" id="ATM24656.1"/>
    </source>
</evidence>
<dbReference type="GO" id="GO:0004177">
    <property type="term" value="F:aminopeptidase activity"/>
    <property type="evidence" value="ECO:0007669"/>
    <property type="project" value="UniProtKB-KW"/>
</dbReference>
<gene>
    <name evidence="7" type="ORF">SMD44_p10157</name>
</gene>
<keyword evidence="8" id="KW-1185">Reference proteome</keyword>
<organism evidence="7 8">
    <name type="scientific">Streptomyces alboflavus</name>
    <dbReference type="NCBI Taxonomy" id="67267"/>
    <lineage>
        <taxon>Bacteria</taxon>
        <taxon>Bacillati</taxon>
        <taxon>Actinomycetota</taxon>
        <taxon>Actinomycetes</taxon>
        <taxon>Kitasatosporales</taxon>
        <taxon>Streptomycetaceae</taxon>
        <taxon>Streptomyces</taxon>
    </lineage>
</organism>
<keyword evidence="2 4" id="KW-0732">Signal</keyword>
<feature type="domain" description="Peptidase S33 tripeptidyl aminopeptidase-like C-terminal" evidence="6">
    <location>
        <begin position="404"/>
        <end position="500"/>
    </location>
</feature>
<evidence type="ECO:0000256" key="1">
    <source>
        <dbReference type="ARBA" id="ARBA00010088"/>
    </source>
</evidence>
<dbReference type="InterPro" id="IPR000073">
    <property type="entry name" value="AB_hydrolase_1"/>
</dbReference>